<comment type="caution">
    <text evidence="1">The sequence shown here is derived from an EMBL/GenBank/DDBJ whole genome shotgun (WGS) entry which is preliminary data.</text>
</comment>
<reference evidence="1 2" key="1">
    <citation type="journal article" date="2016" name="Nat. Commun.">
        <title>Thousands of microbial genomes shed light on interconnected biogeochemical processes in an aquifer system.</title>
        <authorList>
            <person name="Anantharaman K."/>
            <person name="Brown C.T."/>
            <person name="Hug L.A."/>
            <person name="Sharon I."/>
            <person name="Castelle C.J."/>
            <person name="Probst A.J."/>
            <person name="Thomas B.C."/>
            <person name="Singh A."/>
            <person name="Wilkins M.J."/>
            <person name="Karaoz U."/>
            <person name="Brodie E.L."/>
            <person name="Williams K.H."/>
            <person name="Hubbard S.S."/>
            <person name="Banfield J.F."/>
        </authorList>
    </citation>
    <scope>NUCLEOTIDE SEQUENCE [LARGE SCALE GENOMIC DNA]</scope>
</reference>
<protein>
    <submittedName>
        <fullName evidence="1">Uncharacterized protein</fullName>
    </submittedName>
</protein>
<name>A0A1F5ERH5_9BACT</name>
<dbReference type="AlphaFoldDB" id="A0A1F5ERH5"/>
<proteinExistence type="predicted"/>
<sequence>MSEKSFRLQTNRMLAAALFTLLSVGLYAHVDGWVIRKEIPVSVLGRDTSSDVTTSEESSGASDFFQTMWCRLRYGSKCEQMRAQEENGISEDSIPVEQYLEREIRNLENEIKTDRGEDQGGSYWSM</sequence>
<organism evidence="1 2">
    <name type="scientific">Candidatus Collierbacteria bacterium RIFCSPHIGHO2_02_FULL_49_10</name>
    <dbReference type="NCBI Taxonomy" id="1817723"/>
    <lineage>
        <taxon>Bacteria</taxon>
        <taxon>Candidatus Collieribacteriota</taxon>
    </lineage>
</organism>
<evidence type="ECO:0000313" key="2">
    <source>
        <dbReference type="Proteomes" id="UP000177390"/>
    </source>
</evidence>
<accession>A0A1F5ERH5</accession>
<gene>
    <name evidence="1" type="ORF">A3D09_03015</name>
</gene>
<dbReference type="Proteomes" id="UP000177390">
    <property type="component" value="Unassembled WGS sequence"/>
</dbReference>
<evidence type="ECO:0000313" key="1">
    <source>
        <dbReference type="EMBL" id="OGD69950.1"/>
    </source>
</evidence>
<dbReference type="EMBL" id="MFAH01000068">
    <property type="protein sequence ID" value="OGD69950.1"/>
    <property type="molecule type" value="Genomic_DNA"/>
</dbReference>